<protein>
    <submittedName>
        <fullName evidence="1">Uncharacterized protein</fullName>
    </submittedName>
</protein>
<evidence type="ECO:0000313" key="1">
    <source>
        <dbReference type="EMBL" id="RCW76449.1"/>
    </source>
</evidence>
<dbReference type="OrthoDB" id="8263000at2"/>
<comment type="caution">
    <text evidence="1">The sequence shown here is derived from an EMBL/GenBank/DDBJ whole genome shotgun (WGS) entry which is preliminary data.</text>
</comment>
<dbReference type="EMBL" id="QPJK01000001">
    <property type="protein sequence ID" value="RCW76449.1"/>
    <property type="molecule type" value="Genomic_DNA"/>
</dbReference>
<proteinExistence type="predicted"/>
<reference evidence="1 2" key="1">
    <citation type="submission" date="2018-07" db="EMBL/GenBank/DDBJ databases">
        <title>Genomic Encyclopedia of Type Strains, Phase IV (KMG-IV): sequencing the most valuable type-strain genomes for metagenomic binning, comparative biology and taxonomic classification.</title>
        <authorList>
            <person name="Goeker M."/>
        </authorList>
    </citation>
    <scope>NUCLEOTIDE SEQUENCE [LARGE SCALE GENOMIC DNA]</scope>
    <source>
        <strain evidence="1 2">DSM 21634</strain>
    </source>
</reference>
<keyword evidence="2" id="KW-1185">Reference proteome</keyword>
<gene>
    <name evidence="1" type="ORF">DES41_1011055</name>
</gene>
<dbReference type="Proteomes" id="UP000252884">
    <property type="component" value="Unassembled WGS sequence"/>
</dbReference>
<name>A0A368Y9R9_9BURK</name>
<dbReference type="RefSeq" id="WP_114466511.1">
    <property type="nucleotide sequence ID" value="NZ_QPJK01000001.1"/>
</dbReference>
<accession>A0A368Y9R9</accession>
<organism evidence="1 2">
    <name type="scientific">Pseudorhodoferax soli</name>
    <dbReference type="NCBI Taxonomy" id="545864"/>
    <lineage>
        <taxon>Bacteria</taxon>
        <taxon>Pseudomonadati</taxon>
        <taxon>Pseudomonadota</taxon>
        <taxon>Betaproteobacteria</taxon>
        <taxon>Burkholderiales</taxon>
        <taxon>Comamonadaceae</taxon>
    </lineage>
</organism>
<evidence type="ECO:0000313" key="2">
    <source>
        <dbReference type="Proteomes" id="UP000252884"/>
    </source>
</evidence>
<dbReference type="AlphaFoldDB" id="A0A368Y9R9"/>
<sequence>MNPSASADPPDLAHVASASDFAQLRAQGIAWLQAASGTTWTDHNLHDPGITLLEQLCFSMTDVAYRAGFPVADHLTSKDGEIHFEALSLHPPAMAFPCRATTLADYRRVLLDAVPGLDDATVLPLGDGVVRLVLKLSQGADASQAQRIAAARDAFLHQRNLGEDLDLRVDCTEDVACALHAQIEIGGPRDALDVLAEVYDRCDRFVARAPIARGLDERLRAGESLEGIYTGPVQRHGFIDDLPPVHGGVERLFLSDLADVVRQVDGVVLVRLSELRLTDPAAAGAMSGGGGSVFWRDATRALRLALPAEGAPATIAVTRRGNPVGVSTVELCRKLDDLRAARRANRARGQADQARRATAVLPRGQHRALDRYHSVQQLLPAVYGVGRNGVPASAPPQAQASAQQLKAYLLLMEQVIAQGLAQLQHVRELFSVNCGSPQTLWTQMVGPDSVPGVERLLLKPAAQIAQEMAEPFDRYAQRKSRALDHLLALYGETYTQNSMRQFGSYHTPRELETLLLQNKAEYLRQIVGLTRDRASGFHPGQPLADALSESDQRVPLDGDEPVNCSGLQRRAGLLLGLRFRHPRALVQALQRQRLALVAEPGARHAALQVPADVAQAGHPAGHAVEPETLVEVQEDLQRMPVLRGPLPQALFRVGVWRSHYRVLAPAGTQGGAAAQATQRLVLGPDEEGRWWHLGDYADAAGAQRAAASLRWFLLCLHQESEGMHVVEHVLLRPLAGGPTQPHGRPHARLRLPADFHALRITVVLPGWTARTWQPAFRHFAEETLRISCPSHLSLQCRWLDFDAMQKFEACWEPWLAARRKLHAAPGDQLLADEADAAACAVIACLVPPGAPDPEAGEGEEPSLQGLA</sequence>